<protein>
    <submittedName>
        <fullName evidence="2">ABC transporter permease</fullName>
    </submittedName>
</protein>
<feature type="transmembrane region" description="Helical" evidence="1">
    <location>
        <begin position="55"/>
        <end position="75"/>
    </location>
</feature>
<feature type="transmembrane region" description="Helical" evidence="1">
    <location>
        <begin position="162"/>
        <end position="179"/>
    </location>
</feature>
<gene>
    <name evidence="2" type="ORF">KDA27_14550</name>
</gene>
<evidence type="ECO:0000313" key="3">
    <source>
        <dbReference type="Proteomes" id="UP000739538"/>
    </source>
</evidence>
<reference evidence="2" key="2">
    <citation type="journal article" date="2021" name="Microbiome">
        <title>Successional dynamics and alternative stable states in a saline activated sludge microbial community over 9 years.</title>
        <authorList>
            <person name="Wang Y."/>
            <person name="Ye J."/>
            <person name="Ju F."/>
            <person name="Liu L."/>
            <person name="Boyd J.A."/>
            <person name="Deng Y."/>
            <person name="Parks D.H."/>
            <person name="Jiang X."/>
            <person name="Yin X."/>
            <person name="Woodcroft B.J."/>
            <person name="Tyson G.W."/>
            <person name="Hugenholtz P."/>
            <person name="Polz M.F."/>
            <person name="Zhang T."/>
        </authorList>
    </citation>
    <scope>NUCLEOTIDE SEQUENCE</scope>
    <source>
        <strain evidence="2">HKST-UBA02</strain>
    </source>
</reference>
<dbReference type="Pfam" id="PF12679">
    <property type="entry name" value="ABC2_membrane_2"/>
    <property type="match status" value="1"/>
</dbReference>
<feature type="transmembrane region" description="Helical" evidence="1">
    <location>
        <begin position="20"/>
        <end position="43"/>
    </location>
</feature>
<accession>A0A956NEH7</accession>
<sequence>MRVVRAIAWNTLVEALRDKVLYLLLFFGLFLFGASRLLAPLALGETKRITLDVGLSSISAFGCLIAIFVGHQLIFREVERKTLYFLFSRPIHRAQFVWGKFLGLYAILALSVVLMGAMLAAVLVAGGHGVDLSLLQALVLILVEMGILSAIAILIASFTSPILAGLFTLAGYLIGHGSGDLTELLARTSSPVGRGVVEGLRWILPRLDLYGELLPVLSGTGWSETQLGLAVAYGTVYGTACLLLAGVILTRRELAL</sequence>
<keyword evidence="1" id="KW-0812">Transmembrane</keyword>
<name>A0A956NEH7_UNCEI</name>
<feature type="transmembrane region" description="Helical" evidence="1">
    <location>
        <begin position="96"/>
        <end position="122"/>
    </location>
</feature>
<dbReference type="Proteomes" id="UP000739538">
    <property type="component" value="Unassembled WGS sequence"/>
</dbReference>
<dbReference type="PANTHER" id="PTHR43471">
    <property type="entry name" value="ABC TRANSPORTER PERMEASE"/>
    <property type="match status" value="1"/>
</dbReference>
<evidence type="ECO:0000313" key="2">
    <source>
        <dbReference type="EMBL" id="MCA9757021.1"/>
    </source>
</evidence>
<dbReference type="AlphaFoldDB" id="A0A956NEH7"/>
<keyword evidence="1" id="KW-1133">Transmembrane helix</keyword>
<dbReference type="GO" id="GO:0005886">
    <property type="term" value="C:plasma membrane"/>
    <property type="evidence" value="ECO:0007669"/>
    <property type="project" value="UniProtKB-SubCell"/>
</dbReference>
<keyword evidence="1" id="KW-0472">Membrane</keyword>
<dbReference type="GO" id="GO:0140359">
    <property type="term" value="F:ABC-type transporter activity"/>
    <property type="evidence" value="ECO:0007669"/>
    <property type="project" value="InterPro"/>
</dbReference>
<dbReference type="PANTHER" id="PTHR43471:SF10">
    <property type="entry name" value="SLL1107 PROTEIN"/>
    <property type="match status" value="1"/>
</dbReference>
<feature type="transmembrane region" description="Helical" evidence="1">
    <location>
        <begin position="227"/>
        <end position="249"/>
    </location>
</feature>
<organism evidence="2 3">
    <name type="scientific">Eiseniibacteriota bacterium</name>
    <dbReference type="NCBI Taxonomy" id="2212470"/>
    <lineage>
        <taxon>Bacteria</taxon>
        <taxon>Candidatus Eiseniibacteriota</taxon>
    </lineage>
</organism>
<proteinExistence type="predicted"/>
<reference evidence="2" key="1">
    <citation type="submission" date="2020-04" db="EMBL/GenBank/DDBJ databases">
        <authorList>
            <person name="Zhang T."/>
        </authorList>
    </citation>
    <scope>NUCLEOTIDE SEQUENCE</scope>
    <source>
        <strain evidence="2">HKST-UBA02</strain>
    </source>
</reference>
<comment type="caution">
    <text evidence="2">The sequence shown here is derived from an EMBL/GenBank/DDBJ whole genome shotgun (WGS) entry which is preliminary data.</text>
</comment>
<feature type="transmembrane region" description="Helical" evidence="1">
    <location>
        <begin position="134"/>
        <end position="155"/>
    </location>
</feature>
<evidence type="ECO:0000256" key="1">
    <source>
        <dbReference type="SAM" id="Phobius"/>
    </source>
</evidence>
<dbReference type="EMBL" id="JAGQHS010000077">
    <property type="protein sequence ID" value="MCA9757021.1"/>
    <property type="molecule type" value="Genomic_DNA"/>
</dbReference>